<dbReference type="EMBL" id="KQ947424">
    <property type="protein sequence ID" value="KUJ12259.1"/>
    <property type="molecule type" value="Genomic_DNA"/>
</dbReference>
<dbReference type="FunFam" id="1.20.1720.10:FF:000014">
    <property type="entry name" value="MFS drug transporter, putative"/>
    <property type="match status" value="1"/>
</dbReference>
<evidence type="ECO:0000313" key="9">
    <source>
        <dbReference type="EMBL" id="KUJ12259.1"/>
    </source>
</evidence>
<comment type="similarity">
    <text evidence="2">Belongs to the major facilitator superfamily. TCR/Tet family.</text>
</comment>
<dbReference type="PROSITE" id="PS50850">
    <property type="entry name" value="MFS"/>
    <property type="match status" value="1"/>
</dbReference>
<feature type="transmembrane region" description="Helical" evidence="6">
    <location>
        <begin position="473"/>
        <end position="490"/>
    </location>
</feature>
<dbReference type="OrthoDB" id="3934656at2759"/>
<feature type="transmembrane region" description="Helical" evidence="6">
    <location>
        <begin position="297"/>
        <end position="318"/>
    </location>
</feature>
<feature type="domain" description="Major facilitator superfamily (MFS) profile" evidence="8">
    <location>
        <begin position="1"/>
        <end position="495"/>
    </location>
</feature>
<name>A0A194WX52_MOLSC</name>
<dbReference type="GO" id="GO:0005886">
    <property type="term" value="C:plasma membrane"/>
    <property type="evidence" value="ECO:0007669"/>
    <property type="project" value="TreeGrafter"/>
</dbReference>
<dbReference type="FunCoup" id="A0A194WX52">
    <property type="interactions" value="43"/>
</dbReference>
<feature type="transmembrane region" description="Helical" evidence="6">
    <location>
        <begin position="189"/>
        <end position="209"/>
    </location>
</feature>
<dbReference type="KEGG" id="psco:LY89DRAFT_593117"/>
<evidence type="ECO:0000256" key="3">
    <source>
        <dbReference type="ARBA" id="ARBA00022692"/>
    </source>
</evidence>
<evidence type="ECO:0000256" key="2">
    <source>
        <dbReference type="ARBA" id="ARBA00007520"/>
    </source>
</evidence>
<proteinExistence type="inferred from homology"/>
<feature type="signal peptide" evidence="7">
    <location>
        <begin position="1"/>
        <end position="22"/>
    </location>
</feature>
<evidence type="ECO:0000256" key="7">
    <source>
        <dbReference type="SAM" id="SignalP"/>
    </source>
</evidence>
<dbReference type="Pfam" id="PF07690">
    <property type="entry name" value="MFS_1"/>
    <property type="match status" value="1"/>
</dbReference>
<evidence type="ECO:0000256" key="4">
    <source>
        <dbReference type="ARBA" id="ARBA00022989"/>
    </source>
</evidence>
<feature type="transmembrane region" description="Helical" evidence="6">
    <location>
        <begin position="123"/>
        <end position="144"/>
    </location>
</feature>
<evidence type="ECO:0000256" key="5">
    <source>
        <dbReference type="ARBA" id="ARBA00023136"/>
    </source>
</evidence>
<keyword evidence="4 6" id="KW-1133">Transmembrane helix</keyword>
<dbReference type="InterPro" id="IPR036259">
    <property type="entry name" value="MFS_trans_sf"/>
</dbReference>
<sequence>MLIWRKLSVFISALDQTIVATAVPTIVSDLGTANGYAWIAGAYSLANAASGPLWMKLSDIWGRKPIILTASALFFGSSIIAAKSTSMKMLIVGRSLQGTAGGGLYPLATIIISDIFSMRERSLFMGLAAFMYTLAGSTGPILGGTFTQTLGWRWCFWINLPISGSAFLLILGFVDVHNPRTKFRDGIKAVDWFGSLSILGVTLMLLLGLQFGGAAFPWKSPQVICLIVFGSLMIILFIISEKKLANYPVMPLGTFRDLSNVACIALGFFHGFVAVAIEYYPPLYFQAVLGASPLHSGIFSLPLIVTESLMGISAGIFIHRTGRYLELIRIGPVIMSIGVGLYILFSTTTSTKEVIGFQILTGIGAGLLFEPPRLALQASVSQQNVATVSSTFEFARGLAGTMSIVIGGVIFQNSMNLRVRALSMPPLSLPSNITDLLSKGQAAAHVIEVNLIQDSVQKMAVKEAFAWSLRNMWIMYTSISVLCILATIFMKKQVLGTEHVETKTGIAVPNP</sequence>
<dbReference type="PANTHER" id="PTHR23501">
    <property type="entry name" value="MAJOR FACILITATOR SUPERFAMILY"/>
    <property type="match status" value="1"/>
</dbReference>
<dbReference type="Gene3D" id="1.20.1720.10">
    <property type="entry name" value="Multidrug resistance protein D"/>
    <property type="match status" value="1"/>
</dbReference>
<feature type="transmembrane region" description="Helical" evidence="6">
    <location>
        <begin position="221"/>
        <end position="239"/>
    </location>
</feature>
<dbReference type="AlphaFoldDB" id="A0A194WX52"/>
<feature type="transmembrane region" description="Helical" evidence="6">
    <location>
        <begin position="330"/>
        <end position="349"/>
    </location>
</feature>
<dbReference type="GO" id="GO:0022857">
    <property type="term" value="F:transmembrane transporter activity"/>
    <property type="evidence" value="ECO:0007669"/>
    <property type="project" value="InterPro"/>
</dbReference>
<comment type="subcellular location">
    <subcellularLocation>
        <location evidence="1">Membrane</location>
        <topology evidence="1">Multi-pass membrane protein</topology>
    </subcellularLocation>
</comment>
<evidence type="ECO:0000313" key="10">
    <source>
        <dbReference type="Proteomes" id="UP000070700"/>
    </source>
</evidence>
<dbReference type="Gene3D" id="1.20.1250.20">
    <property type="entry name" value="MFS general substrate transporter like domains"/>
    <property type="match status" value="1"/>
</dbReference>
<feature type="transmembrane region" description="Helical" evidence="6">
    <location>
        <begin position="156"/>
        <end position="177"/>
    </location>
</feature>
<keyword evidence="10" id="KW-1185">Reference proteome</keyword>
<organism evidence="9 10">
    <name type="scientific">Mollisia scopiformis</name>
    <name type="common">Conifer needle endophyte fungus</name>
    <name type="synonym">Phialocephala scopiformis</name>
    <dbReference type="NCBI Taxonomy" id="149040"/>
    <lineage>
        <taxon>Eukaryota</taxon>
        <taxon>Fungi</taxon>
        <taxon>Dikarya</taxon>
        <taxon>Ascomycota</taxon>
        <taxon>Pezizomycotina</taxon>
        <taxon>Leotiomycetes</taxon>
        <taxon>Helotiales</taxon>
        <taxon>Mollisiaceae</taxon>
        <taxon>Mollisia</taxon>
    </lineage>
</organism>
<feature type="transmembrane region" description="Helical" evidence="6">
    <location>
        <begin position="96"/>
        <end position="116"/>
    </location>
</feature>
<dbReference type="CDD" id="cd17502">
    <property type="entry name" value="MFS_Azr1_MDR_like"/>
    <property type="match status" value="1"/>
</dbReference>
<accession>A0A194WX52</accession>
<feature type="transmembrane region" description="Helical" evidence="6">
    <location>
        <begin position="260"/>
        <end position="277"/>
    </location>
</feature>
<dbReference type="RefSeq" id="XP_018066614.1">
    <property type="nucleotide sequence ID" value="XM_018209731.1"/>
</dbReference>
<evidence type="ECO:0000256" key="6">
    <source>
        <dbReference type="SAM" id="Phobius"/>
    </source>
</evidence>
<feature type="transmembrane region" description="Helical" evidence="6">
    <location>
        <begin position="397"/>
        <end position="415"/>
    </location>
</feature>
<feature type="transmembrane region" description="Helical" evidence="6">
    <location>
        <begin position="36"/>
        <end position="54"/>
    </location>
</feature>
<keyword evidence="3 6" id="KW-0812">Transmembrane</keyword>
<reference evidence="9 10" key="1">
    <citation type="submission" date="2015-10" db="EMBL/GenBank/DDBJ databases">
        <title>Full genome of DAOMC 229536 Phialocephala scopiformis, a fungal endophyte of spruce producing the potent anti-insectan compound rugulosin.</title>
        <authorList>
            <consortium name="DOE Joint Genome Institute"/>
            <person name="Walker A.K."/>
            <person name="Frasz S.L."/>
            <person name="Seifert K.A."/>
            <person name="Miller J.D."/>
            <person name="Mondo S.J."/>
            <person name="Labutti K."/>
            <person name="Lipzen A."/>
            <person name="Dockter R."/>
            <person name="Kennedy M."/>
            <person name="Grigoriev I.V."/>
            <person name="Spatafora J.W."/>
        </authorList>
    </citation>
    <scope>NUCLEOTIDE SEQUENCE [LARGE SCALE GENOMIC DNA]</scope>
    <source>
        <strain evidence="9 10">CBS 120377</strain>
    </source>
</reference>
<keyword evidence="5 6" id="KW-0472">Membrane</keyword>
<evidence type="ECO:0000256" key="1">
    <source>
        <dbReference type="ARBA" id="ARBA00004141"/>
    </source>
</evidence>
<protein>
    <submittedName>
        <fullName evidence="9">Putative MFS transporter</fullName>
    </submittedName>
</protein>
<feature type="chain" id="PRO_5008267548" evidence="7">
    <location>
        <begin position="23"/>
        <end position="511"/>
    </location>
</feature>
<evidence type="ECO:0000259" key="8">
    <source>
        <dbReference type="PROSITE" id="PS50850"/>
    </source>
</evidence>
<dbReference type="InterPro" id="IPR020846">
    <property type="entry name" value="MFS_dom"/>
</dbReference>
<keyword evidence="7" id="KW-0732">Signal</keyword>
<gene>
    <name evidence="9" type="ORF">LY89DRAFT_593117</name>
</gene>
<dbReference type="PANTHER" id="PTHR23501:SF158">
    <property type="entry name" value="TRANSPORTER, PUTATIVE (AFU_ORTHOLOGUE AFUA_5G14490)-RELATED"/>
    <property type="match status" value="1"/>
</dbReference>
<dbReference type="Proteomes" id="UP000070700">
    <property type="component" value="Unassembled WGS sequence"/>
</dbReference>
<dbReference type="SUPFAM" id="SSF103473">
    <property type="entry name" value="MFS general substrate transporter"/>
    <property type="match status" value="2"/>
</dbReference>
<dbReference type="InterPro" id="IPR011701">
    <property type="entry name" value="MFS"/>
</dbReference>
<dbReference type="InParanoid" id="A0A194WX52"/>
<feature type="transmembrane region" description="Helical" evidence="6">
    <location>
        <begin position="66"/>
        <end position="84"/>
    </location>
</feature>
<dbReference type="GeneID" id="28819457"/>